<evidence type="ECO:0000313" key="2">
    <source>
        <dbReference type="EMBL" id="PSU35860.1"/>
    </source>
</evidence>
<dbReference type="Proteomes" id="UP000241222">
    <property type="component" value="Unassembled WGS sequence"/>
</dbReference>
<gene>
    <name evidence="2" type="ORF">C9I99_02235</name>
</gene>
<proteinExistence type="predicted"/>
<dbReference type="EMBL" id="PYMH01000001">
    <property type="protein sequence ID" value="PSU35860.1"/>
    <property type="molecule type" value="Genomic_DNA"/>
</dbReference>
<keyword evidence="3" id="KW-1185">Reference proteome</keyword>
<protein>
    <submittedName>
        <fullName evidence="2">Uncharacterized protein</fullName>
    </submittedName>
</protein>
<dbReference type="RefSeq" id="WP_107347215.1">
    <property type="nucleotide sequence ID" value="NZ_PYMH01000001.1"/>
</dbReference>
<keyword evidence="1" id="KW-1133">Transmembrane helix</keyword>
<feature type="transmembrane region" description="Helical" evidence="1">
    <location>
        <begin position="12"/>
        <end position="33"/>
    </location>
</feature>
<reference evidence="2 3" key="1">
    <citation type="submission" date="2018-03" db="EMBL/GenBank/DDBJ databases">
        <title>Whole genome sequencing of Histamine producing bacteria.</title>
        <authorList>
            <person name="Butler K."/>
        </authorList>
    </citation>
    <scope>NUCLEOTIDE SEQUENCE [LARGE SCALE GENOMIC DNA]</scope>
    <source>
        <strain evidence="2 3">JCM 13586</strain>
    </source>
</reference>
<name>A0A2T3J3I9_9GAMM</name>
<keyword evidence="1" id="KW-0812">Transmembrane</keyword>
<accession>A0A2T3J3I9</accession>
<dbReference type="AlphaFoldDB" id="A0A2T3J3I9"/>
<sequence>MLKKVSEVDFYKLFTVIGGYLLFFFGAFHLLQWMKSSTLLIYAFVVISVVVSALLVLTLYKLRKKRHGHN</sequence>
<organism evidence="2 3">
    <name type="scientific">Photobacterium lutimaris</name>
    <dbReference type="NCBI Taxonomy" id="388278"/>
    <lineage>
        <taxon>Bacteria</taxon>
        <taxon>Pseudomonadati</taxon>
        <taxon>Pseudomonadota</taxon>
        <taxon>Gammaproteobacteria</taxon>
        <taxon>Vibrionales</taxon>
        <taxon>Vibrionaceae</taxon>
        <taxon>Photobacterium</taxon>
    </lineage>
</organism>
<dbReference type="OrthoDB" id="9954631at2"/>
<comment type="caution">
    <text evidence="2">The sequence shown here is derived from an EMBL/GenBank/DDBJ whole genome shotgun (WGS) entry which is preliminary data.</text>
</comment>
<evidence type="ECO:0000313" key="3">
    <source>
        <dbReference type="Proteomes" id="UP000241222"/>
    </source>
</evidence>
<keyword evidence="1" id="KW-0472">Membrane</keyword>
<evidence type="ECO:0000256" key="1">
    <source>
        <dbReference type="SAM" id="Phobius"/>
    </source>
</evidence>
<feature type="transmembrane region" description="Helical" evidence="1">
    <location>
        <begin position="39"/>
        <end position="60"/>
    </location>
</feature>